<dbReference type="PRINTS" id="PR02051">
    <property type="entry name" value="PROTEINF175"/>
</dbReference>
<protein>
    <submittedName>
        <fullName evidence="1">Abraxas 1, BRCA1 A complex subunit</fullName>
    </submittedName>
</protein>
<dbReference type="GO" id="GO:0008017">
    <property type="term" value="F:microtubule binding"/>
    <property type="evidence" value="ECO:0007669"/>
    <property type="project" value="TreeGrafter"/>
</dbReference>
<dbReference type="Pfam" id="PF21125">
    <property type="entry name" value="MPN_2A_DUB_like"/>
    <property type="match status" value="1"/>
</dbReference>
<gene>
    <name evidence="1" type="primary">abraxas1</name>
</gene>
<dbReference type="PANTHER" id="PTHR31728">
    <property type="entry name" value="ABRAXAS FAMILY MEMBER"/>
    <property type="match status" value="1"/>
</dbReference>
<dbReference type="AlphaFoldDB" id="A0A8C6KPF4"/>
<reference evidence="1" key="2">
    <citation type="submission" date="2025-08" db="UniProtKB">
        <authorList>
            <consortium name="Ensembl"/>
        </authorList>
    </citation>
    <scope>IDENTIFICATION</scope>
</reference>
<reference evidence="1" key="3">
    <citation type="submission" date="2025-09" db="UniProtKB">
        <authorList>
            <consortium name="Ensembl"/>
        </authorList>
    </citation>
    <scope>IDENTIFICATION</scope>
</reference>
<organism evidence="1 2">
    <name type="scientific">Nothobranchius furzeri</name>
    <name type="common">Turquoise killifish</name>
    <dbReference type="NCBI Taxonomy" id="105023"/>
    <lineage>
        <taxon>Eukaryota</taxon>
        <taxon>Metazoa</taxon>
        <taxon>Chordata</taxon>
        <taxon>Craniata</taxon>
        <taxon>Vertebrata</taxon>
        <taxon>Euteleostomi</taxon>
        <taxon>Actinopterygii</taxon>
        <taxon>Neopterygii</taxon>
        <taxon>Teleostei</taxon>
        <taxon>Neoteleostei</taxon>
        <taxon>Acanthomorphata</taxon>
        <taxon>Ovalentaria</taxon>
        <taxon>Atherinomorphae</taxon>
        <taxon>Cyprinodontiformes</taxon>
        <taxon>Nothobranchiidae</taxon>
        <taxon>Nothobranchius</taxon>
    </lineage>
</organism>
<sequence>MAEPTVRVPGIVLASLMFHHVNNDSDVEGLLLGESRLDEQVTISDSQPDHINIEEIYSEFSSLIHSVIRGQSPSTLYRVIGWYRQRRNTEQHMTFREKLVHEKLKSAVSNPHMIFMLLTSSRAMPAGSTHKMEYSAFISRSRCFMNIPVLVTNLGLLEQQGYWKVSAPCSLTSCFRSKFFCPNGLLREVNEVNKMNESLQVQLQVRKFRVKWRRASEWWKVFRQKFQLSERDLKTESQAPPEPKKNRKLLEAVKVLLGSAPMFLTQTLNLQAFPVPDESIFMEAQMDLETTKEQRPLLQDSLTNCQKRQQETLVGRERKRRRSKC</sequence>
<dbReference type="GeneTree" id="ENSGT00530000063424"/>
<dbReference type="Ensembl" id="ENSNFUT00015008082.1">
    <property type="protein sequence ID" value="ENSNFUP00015007681.1"/>
    <property type="gene ID" value="ENSNFUG00015003777.1"/>
</dbReference>
<dbReference type="PANTHER" id="PTHR31728:SF2">
    <property type="entry name" value="BRCA1-A COMPLEX SUBUNIT ABRAXAS 1"/>
    <property type="match status" value="1"/>
</dbReference>
<dbReference type="GO" id="GO:0070536">
    <property type="term" value="P:protein K63-linked deubiquitination"/>
    <property type="evidence" value="ECO:0007669"/>
    <property type="project" value="TreeGrafter"/>
</dbReference>
<evidence type="ECO:0000313" key="1">
    <source>
        <dbReference type="Ensembl" id="ENSNFUP00015007681.1"/>
    </source>
</evidence>
<dbReference type="InterPro" id="IPR023238">
    <property type="entry name" value="FAM175"/>
</dbReference>
<reference evidence="1" key="1">
    <citation type="submission" date="2014-08" db="EMBL/GenBank/DDBJ databases">
        <authorList>
            <person name="Senf B."/>
            <person name="Petzold A."/>
            <person name="Downie B.R."/>
            <person name="Koch P."/>
            <person name="Platzer M."/>
        </authorList>
    </citation>
    <scope>NUCLEOTIDE SEQUENCE [LARGE SCALE GENOMIC DNA]</scope>
    <source>
        <strain evidence="1">GRZ</strain>
    </source>
</reference>
<dbReference type="GO" id="GO:0031593">
    <property type="term" value="F:polyubiquitin modification-dependent protein binding"/>
    <property type="evidence" value="ECO:0007669"/>
    <property type="project" value="TreeGrafter"/>
</dbReference>
<dbReference type="GO" id="GO:0005634">
    <property type="term" value="C:nucleus"/>
    <property type="evidence" value="ECO:0007669"/>
    <property type="project" value="TreeGrafter"/>
</dbReference>
<name>A0A8C6KPF4_NOTFU</name>
<evidence type="ECO:0000313" key="2">
    <source>
        <dbReference type="Proteomes" id="UP000694548"/>
    </source>
</evidence>
<dbReference type="Proteomes" id="UP000694548">
    <property type="component" value="Chromosome sgr02"/>
</dbReference>
<proteinExistence type="predicted"/>
<accession>A0A8C6KPF4</accession>
<dbReference type="GO" id="GO:0090307">
    <property type="term" value="P:mitotic spindle assembly"/>
    <property type="evidence" value="ECO:0007669"/>
    <property type="project" value="TreeGrafter"/>
</dbReference>
<keyword evidence="2" id="KW-1185">Reference proteome</keyword>
<dbReference type="GO" id="GO:0008608">
    <property type="term" value="P:attachment of spindle microtubules to kinetochore"/>
    <property type="evidence" value="ECO:0007669"/>
    <property type="project" value="TreeGrafter"/>
</dbReference>